<dbReference type="AlphaFoldDB" id="A0A5E6MAC7"/>
<sequence length="274" mass="31481">MARRQGGGTLFDGLWQYLVEVPEGPAYPPLSIAKVEREEAIEAPDPAAIAAFCMQPMKRIVEPEWIDRLDPESPEAQRSRRELRRMNALMRNFDWFRTRLAEDTSGSWQGLEIGAGDGALGAHLFADQKTRRRIEFAGIDRIGRPASWPTSWQWVQEDILQFQRWKEFPLLIANMVLHHFSEDELVRLGVQIRESCRFLFALETARSPLHLAQARVLRTLGALGPVGYHDASTSIRAGFVGEELPQFLGLRSSEWRWRIRSTFFGAYQFVAERR</sequence>
<gene>
    <name evidence="1" type="ORF">MAMT_00878</name>
</gene>
<protein>
    <recommendedName>
        <fullName evidence="3">Methyltransferase domain-containing protein</fullName>
    </recommendedName>
</protein>
<dbReference type="SUPFAM" id="SSF53335">
    <property type="entry name" value="S-adenosyl-L-methionine-dependent methyltransferases"/>
    <property type="match status" value="1"/>
</dbReference>
<dbReference type="Proteomes" id="UP000334923">
    <property type="component" value="Unassembled WGS sequence"/>
</dbReference>
<dbReference type="InterPro" id="IPR029063">
    <property type="entry name" value="SAM-dependent_MTases_sf"/>
</dbReference>
<reference evidence="1 2" key="1">
    <citation type="submission" date="2019-09" db="EMBL/GenBank/DDBJ databases">
        <authorList>
            <person name="Cremers G."/>
        </authorList>
    </citation>
    <scope>NUCLEOTIDE SEQUENCE [LARGE SCALE GENOMIC DNA]</scope>
    <source>
        <strain evidence="1">4A</strain>
    </source>
</reference>
<keyword evidence="2" id="KW-1185">Reference proteome</keyword>
<dbReference type="EMBL" id="CABFVA020000034">
    <property type="protein sequence ID" value="VVM05919.1"/>
    <property type="molecule type" value="Genomic_DNA"/>
</dbReference>
<evidence type="ECO:0008006" key="3">
    <source>
        <dbReference type="Google" id="ProtNLM"/>
    </source>
</evidence>
<evidence type="ECO:0000313" key="1">
    <source>
        <dbReference type="EMBL" id="VVM05919.1"/>
    </source>
</evidence>
<organism evidence="1 2">
    <name type="scientific">Methylacidimicrobium tartarophylax</name>
    <dbReference type="NCBI Taxonomy" id="1041768"/>
    <lineage>
        <taxon>Bacteria</taxon>
        <taxon>Pseudomonadati</taxon>
        <taxon>Verrucomicrobiota</taxon>
        <taxon>Methylacidimicrobium</taxon>
    </lineage>
</organism>
<dbReference type="Gene3D" id="3.40.50.150">
    <property type="entry name" value="Vaccinia Virus protein VP39"/>
    <property type="match status" value="1"/>
</dbReference>
<name>A0A5E6MAC7_9BACT</name>
<proteinExistence type="predicted"/>
<evidence type="ECO:0000313" key="2">
    <source>
        <dbReference type="Proteomes" id="UP000334923"/>
    </source>
</evidence>
<accession>A0A5E6MAC7</accession>